<gene>
    <name evidence="1" type="ORF">PN497_22145</name>
</gene>
<organism evidence="1 2">
    <name type="scientific">Sphaerospermopsis kisseleviana CS-549</name>
    <dbReference type="NCBI Taxonomy" id="3021783"/>
    <lineage>
        <taxon>Bacteria</taxon>
        <taxon>Bacillati</taxon>
        <taxon>Cyanobacteriota</taxon>
        <taxon>Cyanophyceae</taxon>
        <taxon>Nostocales</taxon>
        <taxon>Aphanizomenonaceae</taxon>
        <taxon>Sphaerospermopsis</taxon>
        <taxon>Sphaerospermopsis kisseleviana</taxon>
    </lineage>
</organism>
<dbReference type="EMBL" id="JAQMTI010000278">
    <property type="protein sequence ID" value="MDB9444029.1"/>
    <property type="molecule type" value="Genomic_DNA"/>
</dbReference>
<keyword evidence="2" id="KW-1185">Reference proteome</keyword>
<evidence type="ECO:0000313" key="1">
    <source>
        <dbReference type="EMBL" id="MDB9444029.1"/>
    </source>
</evidence>
<dbReference type="RefSeq" id="WP_096571027.1">
    <property type="nucleotide sequence ID" value="NZ_JAQMTI010000278.1"/>
</dbReference>
<reference evidence="1 2" key="1">
    <citation type="submission" date="2023-01" db="EMBL/GenBank/DDBJ databases">
        <title>Genomes from the Australian National Cyanobacteria Reference Collection.</title>
        <authorList>
            <person name="Willis A."/>
            <person name="Lee E.M.F."/>
        </authorList>
    </citation>
    <scope>NUCLEOTIDE SEQUENCE [LARGE SCALE GENOMIC DNA]</scope>
    <source>
        <strain evidence="1 2">CS-549</strain>
    </source>
</reference>
<evidence type="ECO:0000313" key="2">
    <source>
        <dbReference type="Proteomes" id="UP001211711"/>
    </source>
</evidence>
<accession>A0ABT4ZX68</accession>
<name>A0ABT4ZX68_9CYAN</name>
<comment type="caution">
    <text evidence="1">The sequence shown here is derived from an EMBL/GenBank/DDBJ whole genome shotgun (WGS) entry which is preliminary data.</text>
</comment>
<dbReference type="Proteomes" id="UP001211711">
    <property type="component" value="Unassembled WGS sequence"/>
</dbReference>
<proteinExistence type="predicted"/>
<protein>
    <submittedName>
        <fullName evidence="1">Uncharacterized protein</fullName>
    </submittedName>
</protein>
<sequence>MVDNIFICYSKLLHNNTYLKTWLMILWGNGGDRLKLLMFNFFFSRRDAEAQRETQREIIGYYRQKQGYRDNIL</sequence>